<dbReference type="AlphaFoldDB" id="A0AAE0I6J9"/>
<sequence length="229" mass="26234">MSGWSKAIKQAFSLDTTAYDSGALCAAVYMAVIHRRLPDKDYVLGELLHRRDRDPERKHQDPILENTAISLAAWHERLDIVTRLQAHQPFPPTQHFAIQPFAANFVDQSEMRMHYVNITPESGPKFCRTRDVFSGGEKWHRLPTQHVSTLLISSRSENVEIITALLDAGYKAYGFTLRLAVSNQLPPSLVRRLPEHCTDVDARCAISGHFERPDKTHPFRSRRLKDRRP</sequence>
<proteinExistence type="predicted"/>
<reference evidence="1" key="2">
    <citation type="submission" date="2023-06" db="EMBL/GenBank/DDBJ databases">
        <authorList>
            <consortium name="Lawrence Berkeley National Laboratory"/>
            <person name="Haridas S."/>
            <person name="Hensen N."/>
            <person name="Bonometti L."/>
            <person name="Westerberg I."/>
            <person name="Brannstrom I.O."/>
            <person name="Guillou S."/>
            <person name="Cros-Aarteil S."/>
            <person name="Calhoun S."/>
            <person name="Kuo A."/>
            <person name="Mondo S."/>
            <person name="Pangilinan J."/>
            <person name="Riley R."/>
            <person name="Labutti K."/>
            <person name="Andreopoulos B."/>
            <person name="Lipzen A."/>
            <person name="Chen C."/>
            <person name="Yanf M."/>
            <person name="Daum C."/>
            <person name="Ng V."/>
            <person name="Clum A."/>
            <person name="Steindorff A."/>
            <person name="Ohm R."/>
            <person name="Martin F."/>
            <person name="Silar P."/>
            <person name="Natvig D."/>
            <person name="Lalanne C."/>
            <person name="Gautier V."/>
            <person name="Ament-Velasquez S.L."/>
            <person name="Kruys A."/>
            <person name="Hutchinson M.I."/>
            <person name="Powell A.J."/>
            <person name="Barry K."/>
            <person name="Miller A.N."/>
            <person name="Grigoriev I.V."/>
            <person name="Debuchy R."/>
            <person name="Gladieux P."/>
            <person name="Thoren M.H."/>
            <person name="Johannesson H."/>
        </authorList>
    </citation>
    <scope>NUCLEOTIDE SEQUENCE</scope>
    <source>
        <strain evidence="1">CBS 118394</strain>
    </source>
</reference>
<gene>
    <name evidence="1" type="ORF">B0H66DRAFT_603977</name>
</gene>
<reference evidence="1" key="1">
    <citation type="journal article" date="2023" name="Mol. Phylogenet. Evol.">
        <title>Genome-scale phylogeny and comparative genomics of the fungal order Sordariales.</title>
        <authorList>
            <person name="Hensen N."/>
            <person name="Bonometti L."/>
            <person name="Westerberg I."/>
            <person name="Brannstrom I.O."/>
            <person name="Guillou S."/>
            <person name="Cros-Aarteil S."/>
            <person name="Calhoun S."/>
            <person name="Haridas S."/>
            <person name="Kuo A."/>
            <person name="Mondo S."/>
            <person name="Pangilinan J."/>
            <person name="Riley R."/>
            <person name="LaButti K."/>
            <person name="Andreopoulos B."/>
            <person name="Lipzen A."/>
            <person name="Chen C."/>
            <person name="Yan M."/>
            <person name="Daum C."/>
            <person name="Ng V."/>
            <person name="Clum A."/>
            <person name="Steindorff A."/>
            <person name="Ohm R.A."/>
            <person name="Martin F."/>
            <person name="Silar P."/>
            <person name="Natvig D.O."/>
            <person name="Lalanne C."/>
            <person name="Gautier V."/>
            <person name="Ament-Velasquez S.L."/>
            <person name="Kruys A."/>
            <person name="Hutchinson M.I."/>
            <person name="Powell A.J."/>
            <person name="Barry K."/>
            <person name="Miller A.N."/>
            <person name="Grigoriev I.V."/>
            <person name="Debuchy R."/>
            <person name="Gladieux P."/>
            <person name="Hiltunen Thoren M."/>
            <person name="Johannesson H."/>
        </authorList>
    </citation>
    <scope>NUCLEOTIDE SEQUENCE</scope>
    <source>
        <strain evidence="1">CBS 118394</strain>
    </source>
</reference>
<comment type="caution">
    <text evidence="1">The sequence shown here is derived from an EMBL/GenBank/DDBJ whole genome shotgun (WGS) entry which is preliminary data.</text>
</comment>
<keyword evidence="2" id="KW-1185">Reference proteome</keyword>
<evidence type="ECO:0000313" key="1">
    <source>
        <dbReference type="EMBL" id="KAK3319432.1"/>
    </source>
</evidence>
<name>A0AAE0I6J9_9PEZI</name>
<accession>A0AAE0I6J9</accession>
<organism evidence="1 2">
    <name type="scientific">Apodospora peruviana</name>
    <dbReference type="NCBI Taxonomy" id="516989"/>
    <lineage>
        <taxon>Eukaryota</taxon>
        <taxon>Fungi</taxon>
        <taxon>Dikarya</taxon>
        <taxon>Ascomycota</taxon>
        <taxon>Pezizomycotina</taxon>
        <taxon>Sordariomycetes</taxon>
        <taxon>Sordariomycetidae</taxon>
        <taxon>Sordariales</taxon>
        <taxon>Lasiosphaeriaceae</taxon>
        <taxon>Apodospora</taxon>
    </lineage>
</organism>
<dbReference type="Proteomes" id="UP001283341">
    <property type="component" value="Unassembled WGS sequence"/>
</dbReference>
<protein>
    <submittedName>
        <fullName evidence="1">Uncharacterized protein</fullName>
    </submittedName>
</protein>
<evidence type="ECO:0000313" key="2">
    <source>
        <dbReference type="Proteomes" id="UP001283341"/>
    </source>
</evidence>
<dbReference type="EMBL" id="JAUEDM010000004">
    <property type="protein sequence ID" value="KAK3319432.1"/>
    <property type="molecule type" value="Genomic_DNA"/>
</dbReference>